<dbReference type="Proteomes" id="UP000324222">
    <property type="component" value="Unassembled WGS sequence"/>
</dbReference>
<organism evidence="1 2">
    <name type="scientific">Portunus trituberculatus</name>
    <name type="common">Swimming crab</name>
    <name type="synonym">Neptunus trituberculatus</name>
    <dbReference type="NCBI Taxonomy" id="210409"/>
    <lineage>
        <taxon>Eukaryota</taxon>
        <taxon>Metazoa</taxon>
        <taxon>Ecdysozoa</taxon>
        <taxon>Arthropoda</taxon>
        <taxon>Crustacea</taxon>
        <taxon>Multicrustacea</taxon>
        <taxon>Malacostraca</taxon>
        <taxon>Eumalacostraca</taxon>
        <taxon>Eucarida</taxon>
        <taxon>Decapoda</taxon>
        <taxon>Pleocyemata</taxon>
        <taxon>Brachyura</taxon>
        <taxon>Eubrachyura</taxon>
        <taxon>Portunoidea</taxon>
        <taxon>Portunidae</taxon>
        <taxon>Portuninae</taxon>
        <taxon>Portunus</taxon>
    </lineage>
</organism>
<gene>
    <name evidence="1" type="ORF">E2C01_099510</name>
</gene>
<proteinExistence type="predicted"/>
<protein>
    <submittedName>
        <fullName evidence="1">Uncharacterized protein</fullName>
    </submittedName>
</protein>
<accession>A0A5B7KH11</accession>
<sequence>MPLLTSDRGRDSNPCTLRTLGPYKARAVPLHPGSPYMLYTPEALKQDMLVVGVTGKDAEDLERWRRLTRGGEP</sequence>
<dbReference type="AlphaFoldDB" id="A0A5B7KH11"/>
<name>A0A5B7KH11_PORTR</name>
<dbReference type="EMBL" id="VSRR010138258">
    <property type="protein sequence ID" value="MPD03855.1"/>
    <property type="molecule type" value="Genomic_DNA"/>
</dbReference>
<keyword evidence="2" id="KW-1185">Reference proteome</keyword>
<comment type="caution">
    <text evidence="1">The sequence shown here is derived from an EMBL/GenBank/DDBJ whole genome shotgun (WGS) entry which is preliminary data.</text>
</comment>
<evidence type="ECO:0000313" key="1">
    <source>
        <dbReference type="EMBL" id="MPD03855.1"/>
    </source>
</evidence>
<evidence type="ECO:0000313" key="2">
    <source>
        <dbReference type="Proteomes" id="UP000324222"/>
    </source>
</evidence>
<reference evidence="1 2" key="1">
    <citation type="submission" date="2019-05" db="EMBL/GenBank/DDBJ databases">
        <title>Another draft genome of Portunus trituberculatus and its Hox gene families provides insights of decapod evolution.</title>
        <authorList>
            <person name="Jeong J.-H."/>
            <person name="Song I."/>
            <person name="Kim S."/>
            <person name="Choi T."/>
            <person name="Kim D."/>
            <person name="Ryu S."/>
            <person name="Kim W."/>
        </authorList>
    </citation>
    <scope>NUCLEOTIDE SEQUENCE [LARGE SCALE GENOMIC DNA]</scope>
    <source>
        <tissue evidence="1">Muscle</tissue>
    </source>
</reference>